<protein>
    <submittedName>
        <fullName evidence="2">Pilin</fullName>
    </submittedName>
</protein>
<keyword evidence="1" id="KW-0472">Membrane</keyword>
<comment type="caution">
    <text evidence="2">The sequence shown here is derived from an EMBL/GenBank/DDBJ whole genome shotgun (WGS) entry which is preliminary data.</text>
</comment>
<dbReference type="RefSeq" id="WP_102560008.1">
    <property type="nucleotide sequence ID" value="NZ_AP025500.1"/>
</dbReference>
<dbReference type="AlphaFoldDB" id="A0A2N7IHS6"/>
<name>A0A2N7IHS6_9VIBR</name>
<evidence type="ECO:0000313" key="3">
    <source>
        <dbReference type="Proteomes" id="UP000235746"/>
    </source>
</evidence>
<dbReference type="EMBL" id="MCYL01000013">
    <property type="protein sequence ID" value="PML56941.1"/>
    <property type="molecule type" value="Genomic_DNA"/>
</dbReference>
<accession>A0A2N7IHS6</accession>
<evidence type="ECO:0000313" key="2">
    <source>
        <dbReference type="EMBL" id="PML56941.1"/>
    </source>
</evidence>
<proteinExistence type="predicted"/>
<sequence length="60" mass="6272">MLNKKKQRGAAAIEYAILAAAMSVVLLSFVGGENGELTTAISDAYGTVVEKLKDAQQASE</sequence>
<feature type="transmembrane region" description="Helical" evidence="1">
    <location>
        <begin position="12"/>
        <end position="30"/>
    </location>
</feature>
<gene>
    <name evidence="2" type="ORF">BCT74_04700</name>
</gene>
<keyword evidence="1" id="KW-1133">Transmembrane helix</keyword>
<reference evidence="3" key="1">
    <citation type="submission" date="2016-07" db="EMBL/GenBank/DDBJ databases">
        <title>Nontailed viruses are major unrecognized killers of bacteria in the ocean.</title>
        <authorList>
            <person name="Kauffman K."/>
            <person name="Hussain F."/>
            <person name="Yang J."/>
            <person name="Arevalo P."/>
            <person name="Brown J."/>
            <person name="Cutler M."/>
            <person name="Kelly L."/>
            <person name="Polz M.F."/>
        </authorList>
    </citation>
    <scope>NUCLEOTIDE SEQUENCE [LARGE SCALE GENOMIC DNA]</scope>
    <source>
        <strain evidence="3">10N.261.51.B8</strain>
    </source>
</reference>
<evidence type="ECO:0000256" key="1">
    <source>
        <dbReference type="SAM" id="Phobius"/>
    </source>
</evidence>
<keyword evidence="1" id="KW-0812">Transmembrane</keyword>
<dbReference type="Proteomes" id="UP000235746">
    <property type="component" value="Unassembled WGS sequence"/>
</dbReference>
<organism evidence="2 3">
    <name type="scientific">Vibrio lentus</name>
    <dbReference type="NCBI Taxonomy" id="136468"/>
    <lineage>
        <taxon>Bacteria</taxon>
        <taxon>Pseudomonadati</taxon>
        <taxon>Pseudomonadota</taxon>
        <taxon>Gammaproteobacteria</taxon>
        <taxon>Vibrionales</taxon>
        <taxon>Vibrionaceae</taxon>
        <taxon>Vibrio</taxon>
    </lineage>
</organism>